<comment type="caution">
    <text evidence="5">The sequence shown here is derived from an EMBL/GenBank/DDBJ whole genome shotgun (WGS) entry which is preliminary data.</text>
</comment>
<gene>
    <name evidence="5" type="ORF">E9232_007095</name>
</gene>
<dbReference type="SUPFAM" id="SSF56655">
    <property type="entry name" value="Carbohydrate phosphatase"/>
    <property type="match status" value="1"/>
</dbReference>
<name>A0ABU1K0X5_9PROT</name>
<keyword evidence="2" id="KW-0479">Metal-binding</keyword>
<dbReference type="CDD" id="cd01637">
    <property type="entry name" value="IMPase_like"/>
    <property type="match status" value="1"/>
</dbReference>
<sequence length="277" mass="29582">MTDTDNPELPAALLRQFEETAVELARLAGAEIVSALGRTLNIRYKTSADPGHDLAWRDPVSEVDHKVESVIRHRLGELFPDHGIIGEEMEDAPAAADCPVWAVDPIDGTTNFINGLPLFAASIGVLHRGRPIVGAVWCSTTHALRSGIYHACSGGPLSFDSAALEVGPNPAVRRRLAGEPNLDHDHDLIWDVRKTGSAAIECAFVAAGLLEVARFESPNVWDVAGGIALVSAMGGAAYTSSDGEWGRFAGFGDHPRSWRQPLIVGVEAAARRRTEAA</sequence>
<dbReference type="GO" id="GO:0052834">
    <property type="term" value="F:inositol monophosphate phosphatase activity"/>
    <property type="evidence" value="ECO:0007669"/>
    <property type="project" value="UniProtKB-EC"/>
</dbReference>
<dbReference type="Gene3D" id="3.30.540.10">
    <property type="entry name" value="Fructose-1,6-Bisphosphatase, subunit A, domain 1"/>
    <property type="match status" value="1"/>
</dbReference>
<proteinExistence type="inferred from homology"/>
<dbReference type="Proteomes" id="UP001262410">
    <property type="component" value="Unassembled WGS sequence"/>
</dbReference>
<reference evidence="5 6" key="1">
    <citation type="submission" date="2023-07" db="EMBL/GenBank/DDBJ databases">
        <title>Sorghum-associated microbial communities from plants grown in Nebraska, USA.</title>
        <authorList>
            <person name="Schachtman D."/>
        </authorList>
    </citation>
    <scope>NUCLEOTIDE SEQUENCE [LARGE SCALE GENOMIC DNA]</scope>
    <source>
        <strain evidence="5 6">584</strain>
    </source>
</reference>
<dbReference type="PROSITE" id="PS00629">
    <property type="entry name" value="IMP_1"/>
    <property type="match status" value="1"/>
</dbReference>
<dbReference type="EMBL" id="JAVDPW010000021">
    <property type="protein sequence ID" value="MDR6294541.1"/>
    <property type="molecule type" value="Genomic_DNA"/>
</dbReference>
<dbReference type="InterPro" id="IPR000760">
    <property type="entry name" value="Inositol_monophosphatase-like"/>
</dbReference>
<dbReference type="PROSITE" id="PS00630">
    <property type="entry name" value="IMP_2"/>
    <property type="match status" value="1"/>
</dbReference>
<dbReference type="InterPro" id="IPR020583">
    <property type="entry name" value="Inositol_monoP_metal-BS"/>
</dbReference>
<dbReference type="PANTHER" id="PTHR20854:SF4">
    <property type="entry name" value="INOSITOL-1-MONOPHOSPHATASE-RELATED"/>
    <property type="match status" value="1"/>
</dbReference>
<organism evidence="5 6">
    <name type="scientific">Inquilinus ginsengisoli</name>
    <dbReference type="NCBI Taxonomy" id="363840"/>
    <lineage>
        <taxon>Bacteria</taxon>
        <taxon>Pseudomonadati</taxon>
        <taxon>Pseudomonadota</taxon>
        <taxon>Alphaproteobacteria</taxon>
        <taxon>Rhodospirillales</taxon>
        <taxon>Rhodospirillaceae</taxon>
        <taxon>Inquilinus</taxon>
    </lineage>
</organism>
<protein>
    <submittedName>
        <fullName evidence="5">Myo-inositol-1(Or 4)-monophosphatase</fullName>
        <ecNumber evidence="5">3.1.3.25</ecNumber>
    </submittedName>
</protein>
<dbReference type="InterPro" id="IPR020550">
    <property type="entry name" value="Inositol_monophosphatase_CS"/>
</dbReference>
<evidence type="ECO:0000256" key="3">
    <source>
        <dbReference type="ARBA" id="ARBA00022801"/>
    </source>
</evidence>
<comment type="similarity">
    <text evidence="1">Belongs to the inositol monophosphatase superfamily.</text>
</comment>
<dbReference type="RefSeq" id="WP_309802112.1">
    <property type="nucleotide sequence ID" value="NZ_JAVDPW010000021.1"/>
</dbReference>
<keyword evidence="4" id="KW-0460">Magnesium</keyword>
<dbReference type="PRINTS" id="PR00377">
    <property type="entry name" value="IMPHPHTASES"/>
</dbReference>
<evidence type="ECO:0000256" key="2">
    <source>
        <dbReference type="ARBA" id="ARBA00022723"/>
    </source>
</evidence>
<keyword evidence="6" id="KW-1185">Reference proteome</keyword>
<dbReference type="Gene3D" id="3.40.190.80">
    <property type="match status" value="1"/>
</dbReference>
<evidence type="ECO:0000256" key="4">
    <source>
        <dbReference type="ARBA" id="ARBA00022842"/>
    </source>
</evidence>
<dbReference type="EC" id="3.1.3.25" evidence="5"/>
<dbReference type="Pfam" id="PF00459">
    <property type="entry name" value="Inositol_P"/>
    <property type="match status" value="1"/>
</dbReference>
<evidence type="ECO:0000313" key="5">
    <source>
        <dbReference type="EMBL" id="MDR6294541.1"/>
    </source>
</evidence>
<keyword evidence="3 5" id="KW-0378">Hydrolase</keyword>
<accession>A0ABU1K0X5</accession>
<dbReference type="PANTHER" id="PTHR20854">
    <property type="entry name" value="INOSITOL MONOPHOSPHATASE"/>
    <property type="match status" value="1"/>
</dbReference>
<evidence type="ECO:0000256" key="1">
    <source>
        <dbReference type="ARBA" id="ARBA00009759"/>
    </source>
</evidence>
<evidence type="ECO:0000313" key="6">
    <source>
        <dbReference type="Proteomes" id="UP001262410"/>
    </source>
</evidence>